<name>A0A0A2B4G2_PROMR</name>
<feature type="transmembrane region" description="Helical" evidence="1">
    <location>
        <begin position="44"/>
        <end position="63"/>
    </location>
</feature>
<evidence type="ECO:0000313" key="3">
    <source>
        <dbReference type="Proteomes" id="UP000030481"/>
    </source>
</evidence>
<reference evidence="3" key="1">
    <citation type="journal article" date="2014" name="Sci. Data">
        <title>Genomes of diverse isolates of the marine cyanobacterium Prochlorococcus.</title>
        <authorList>
            <person name="Biller S."/>
            <person name="Berube P."/>
            <person name="Thompson J."/>
            <person name="Kelly L."/>
            <person name="Roggensack S."/>
            <person name="Awad L."/>
            <person name="Roache-Johnson K."/>
            <person name="Ding H."/>
            <person name="Giovannoni S.J."/>
            <person name="Moore L.R."/>
            <person name="Chisholm S.W."/>
        </authorList>
    </citation>
    <scope>NUCLEOTIDE SEQUENCE [LARGE SCALE GENOMIC DNA]</scope>
</reference>
<dbReference type="Proteomes" id="UP000030481">
    <property type="component" value="Unassembled WGS sequence"/>
</dbReference>
<accession>A0A0A2B4G2</accession>
<organism evidence="2 3">
    <name type="scientific">Prochlorococcus marinus str. MIT 9401</name>
    <dbReference type="NCBI Taxonomy" id="167551"/>
    <lineage>
        <taxon>Bacteria</taxon>
        <taxon>Bacillati</taxon>
        <taxon>Cyanobacteriota</taxon>
        <taxon>Cyanophyceae</taxon>
        <taxon>Synechococcales</taxon>
        <taxon>Prochlorococcaceae</taxon>
        <taxon>Prochlorococcus</taxon>
    </lineage>
</organism>
<keyword evidence="1" id="KW-1133">Transmembrane helix</keyword>
<evidence type="ECO:0000256" key="1">
    <source>
        <dbReference type="SAM" id="Phobius"/>
    </source>
</evidence>
<keyword evidence="1" id="KW-0812">Transmembrane</keyword>
<proteinExistence type="predicted"/>
<keyword evidence="1" id="KW-0472">Membrane</keyword>
<evidence type="ECO:0000313" key="2">
    <source>
        <dbReference type="EMBL" id="KGG07509.1"/>
    </source>
</evidence>
<dbReference type="RefSeq" id="WP_032516890.1">
    <property type="nucleotide sequence ID" value="NZ_JNAR01000015.1"/>
</dbReference>
<protein>
    <submittedName>
        <fullName evidence="2">Uncharacterized protein</fullName>
    </submittedName>
</protein>
<dbReference type="AlphaFoldDB" id="A0A0A2B4G2"/>
<gene>
    <name evidence="2" type="ORF">EV01_1124</name>
</gene>
<comment type="caution">
    <text evidence="2">The sequence shown here is derived from an EMBL/GenBank/DDBJ whole genome shotgun (WGS) entry which is preliminary data.</text>
</comment>
<sequence length="86" mass="10068">MSKLKKERLNQMIENALSYKQESKNFNLDFLQKRLKGFCLKPKVYGLTFASLIITCVFIPQIFTSRNLVNVDQLNDYLTLSIIDDF</sequence>
<dbReference type="EMBL" id="JNAR01000015">
    <property type="protein sequence ID" value="KGG07509.1"/>
    <property type="molecule type" value="Genomic_DNA"/>
</dbReference>